<keyword evidence="5 10" id="KW-1133">Transmembrane helix</keyword>
<comment type="similarity">
    <text evidence="2">Belongs to the VKOR family.</text>
</comment>
<gene>
    <name evidence="12" type="ORF">A2363_04400</name>
</gene>
<evidence type="ECO:0000256" key="7">
    <source>
        <dbReference type="ARBA" id="ARBA00023136"/>
    </source>
</evidence>
<dbReference type="InterPro" id="IPR012932">
    <property type="entry name" value="VKOR"/>
</dbReference>
<evidence type="ECO:0000256" key="1">
    <source>
        <dbReference type="ARBA" id="ARBA00004141"/>
    </source>
</evidence>
<comment type="subcellular location">
    <subcellularLocation>
        <location evidence="1">Membrane</location>
        <topology evidence="1">Multi-pass membrane protein</topology>
    </subcellularLocation>
</comment>
<evidence type="ECO:0000256" key="10">
    <source>
        <dbReference type="SAM" id="Phobius"/>
    </source>
</evidence>
<dbReference type="SMART" id="SM00756">
    <property type="entry name" value="VKc"/>
    <property type="match status" value="1"/>
</dbReference>
<dbReference type="Gene3D" id="1.20.1440.130">
    <property type="entry name" value="VKOR domain"/>
    <property type="match status" value="1"/>
</dbReference>
<keyword evidence="8" id="KW-1015">Disulfide bond</keyword>
<feature type="transmembrane region" description="Helical" evidence="10">
    <location>
        <begin position="12"/>
        <end position="31"/>
    </location>
</feature>
<dbReference type="AlphaFoldDB" id="A0A1F6BEP7"/>
<protein>
    <recommendedName>
        <fullName evidence="11">Vitamin K epoxide reductase domain-containing protein</fullName>
    </recommendedName>
</protein>
<evidence type="ECO:0000256" key="3">
    <source>
        <dbReference type="ARBA" id="ARBA00022692"/>
    </source>
</evidence>
<name>A0A1F6BEP7_9BACT</name>
<evidence type="ECO:0000259" key="11">
    <source>
        <dbReference type="SMART" id="SM00756"/>
    </source>
</evidence>
<keyword evidence="6" id="KW-0560">Oxidoreductase</keyword>
<dbReference type="InterPro" id="IPR038354">
    <property type="entry name" value="VKOR_sf"/>
</dbReference>
<feature type="transmembrane region" description="Helical" evidence="10">
    <location>
        <begin position="51"/>
        <end position="73"/>
    </location>
</feature>
<feature type="domain" description="Vitamin K epoxide reductase" evidence="11">
    <location>
        <begin position="5"/>
        <end position="136"/>
    </location>
</feature>
<dbReference type="GO" id="GO:0048038">
    <property type="term" value="F:quinone binding"/>
    <property type="evidence" value="ECO:0007669"/>
    <property type="project" value="UniProtKB-KW"/>
</dbReference>
<evidence type="ECO:0000313" key="13">
    <source>
        <dbReference type="Proteomes" id="UP000176186"/>
    </source>
</evidence>
<comment type="caution">
    <text evidence="12">The sequence shown here is derived from an EMBL/GenBank/DDBJ whole genome shotgun (WGS) entry which is preliminary data.</text>
</comment>
<dbReference type="GO" id="GO:0016491">
    <property type="term" value="F:oxidoreductase activity"/>
    <property type="evidence" value="ECO:0007669"/>
    <property type="project" value="UniProtKB-KW"/>
</dbReference>
<evidence type="ECO:0000256" key="8">
    <source>
        <dbReference type="ARBA" id="ARBA00023157"/>
    </source>
</evidence>
<proteinExistence type="inferred from homology"/>
<organism evidence="12 13">
    <name type="scientific">Candidatus Gottesmanbacteria bacterium RIFOXYB1_FULL_47_11</name>
    <dbReference type="NCBI Taxonomy" id="1798401"/>
    <lineage>
        <taxon>Bacteria</taxon>
        <taxon>Candidatus Gottesmaniibacteriota</taxon>
    </lineage>
</organism>
<evidence type="ECO:0000313" key="12">
    <source>
        <dbReference type="EMBL" id="OGG35416.1"/>
    </source>
</evidence>
<dbReference type="STRING" id="1798401.A2363_04400"/>
<dbReference type="Proteomes" id="UP000176186">
    <property type="component" value="Unassembled WGS sequence"/>
</dbReference>
<sequence>MQKQSVVLNRIMFVLAIAGIIMAVYVTQSFLRQVGIVCVTSGCELVRKNPASYLWGVPVPAVGLVGYSIIALLAFMRTTNPAKGLLKGILGMTAFGVAFTTWFTYTELFIIKGVCMWCAISTVNMFVLFGIAIKSYRSPHV</sequence>
<evidence type="ECO:0000256" key="2">
    <source>
        <dbReference type="ARBA" id="ARBA00006214"/>
    </source>
</evidence>
<feature type="transmembrane region" description="Helical" evidence="10">
    <location>
        <begin position="85"/>
        <end position="103"/>
    </location>
</feature>
<keyword evidence="3 10" id="KW-0812">Transmembrane</keyword>
<dbReference type="PANTHER" id="PTHR34573:SF1">
    <property type="entry name" value="VITAMIN K EPOXIDE REDUCTASE DOMAIN-CONTAINING PROTEIN"/>
    <property type="match status" value="1"/>
</dbReference>
<evidence type="ECO:0000256" key="9">
    <source>
        <dbReference type="ARBA" id="ARBA00023284"/>
    </source>
</evidence>
<evidence type="ECO:0000256" key="4">
    <source>
        <dbReference type="ARBA" id="ARBA00022719"/>
    </source>
</evidence>
<dbReference type="CDD" id="cd12916">
    <property type="entry name" value="VKOR_1"/>
    <property type="match status" value="1"/>
</dbReference>
<keyword evidence="7 10" id="KW-0472">Membrane</keyword>
<dbReference type="PANTHER" id="PTHR34573">
    <property type="entry name" value="VKC DOMAIN-CONTAINING PROTEIN"/>
    <property type="match status" value="1"/>
</dbReference>
<evidence type="ECO:0000256" key="5">
    <source>
        <dbReference type="ARBA" id="ARBA00022989"/>
    </source>
</evidence>
<keyword evidence="9" id="KW-0676">Redox-active center</keyword>
<keyword evidence="4" id="KW-0874">Quinone</keyword>
<evidence type="ECO:0000256" key="6">
    <source>
        <dbReference type="ARBA" id="ARBA00023002"/>
    </source>
</evidence>
<accession>A0A1F6BEP7</accession>
<reference evidence="12 13" key="1">
    <citation type="journal article" date="2016" name="Nat. Commun.">
        <title>Thousands of microbial genomes shed light on interconnected biogeochemical processes in an aquifer system.</title>
        <authorList>
            <person name="Anantharaman K."/>
            <person name="Brown C.T."/>
            <person name="Hug L.A."/>
            <person name="Sharon I."/>
            <person name="Castelle C.J."/>
            <person name="Probst A.J."/>
            <person name="Thomas B.C."/>
            <person name="Singh A."/>
            <person name="Wilkins M.J."/>
            <person name="Karaoz U."/>
            <person name="Brodie E.L."/>
            <person name="Williams K.H."/>
            <person name="Hubbard S.S."/>
            <person name="Banfield J.F."/>
        </authorList>
    </citation>
    <scope>NUCLEOTIDE SEQUENCE [LARGE SCALE GENOMIC DNA]</scope>
</reference>
<dbReference type="InterPro" id="IPR044698">
    <property type="entry name" value="VKOR/LTO1"/>
</dbReference>
<feature type="transmembrane region" description="Helical" evidence="10">
    <location>
        <begin position="109"/>
        <end position="133"/>
    </location>
</feature>
<dbReference type="Pfam" id="PF07884">
    <property type="entry name" value="VKOR"/>
    <property type="match status" value="1"/>
</dbReference>
<dbReference type="GO" id="GO:0016020">
    <property type="term" value="C:membrane"/>
    <property type="evidence" value="ECO:0007669"/>
    <property type="project" value="UniProtKB-SubCell"/>
</dbReference>
<dbReference type="EMBL" id="MFKE01000015">
    <property type="protein sequence ID" value="OGG35416.1"/>
    <property type="molecule type" value="Genomic_DNA"/>
</dbReference>